<organism evidence="1 2">
    <name type="scientific">Iningainema tapete BLCC-T55</name>
    <dbReference type="NCBI Taxonomy" id="2748662"/>
    <lineage>
        <taxon>Bacteria</taxon>
        <taxon>Bacillati</taxon>
        <taxon>Cyanobacteriota</taxon>
        <taxon>Cyanophyceae</taxon>
        <taxon>Nostocales</taxon>
        <taxon>Scytonemataceae</taxon>
        <taxon>Iningainema tapete</taxon>
    </lineage>
</organism>
<protein>
    <submittedName>
        <fullName evidence="1">Uncharacterized protein</fullName>
    </submittedName>
</protein>
<gene>
    <name evidence="1" type="ORF">ICL16_15730</name>
</gene>
<name>A0A8J6XDP9_9CYAN</name>
<dbReference type="RefSeq" id="WP_190829345.1">
    <property type="nucleotide sequence ID" value="NZ_CAWPPI010000054.1"/>
</dbReference>
<dbReference type="Proteomes" id="UP000629098">
    <property type="component" value="Unassembled WGS sequence"/>
</dbReference>
<evidence type="ECO:0000313" key="2">
    <source>
        <dbReference type="Proteomes" id="UP000629098"/>
    </source>
</evidence>
<accession>A0A8J6XDP9</accession>
<evidence type="ECO:0000313" key="1">
    <source>
        <dbReference type="EMBL" id="MBD2773484.1"/>
    </source>
</evidence>
<comment type="caution">
    <text evidence="1">The sequence shown here is derived from an EMBL/GenBank/DDBJ whole genome shotgun (WGS) entry which is preliminary data.</text>
</comment>
<proteinExistence type="predicted"/>
<dbReference type="AlphaFoldDB" id="A0A8J6XDP9"/>
<sequence>MSNLYKLIQKIKENPSLYLDKPSVTCHHLFLNGYLDTRMDLGLEREGSGIEGFQQWIQERVKTTVSQSWSGTILFISGSEKSKFYNFFELFDEFLKWNESLKKEENEKTFNSTGNDFKPSPRALYELLSSIRKRPGMYLATASITRLDMLLRGYSLARREVGIPPIEQEREFEGFQPWIEEKYEIKSGQLWAKI</sequence>
<reference evidence="1" key="1">
    <citation type="submission" date="2020-09" db="EMBL/GenBank/DDBJ databases">
        <title>Iningainema tapete sp. nov. (Scytonemataceae, Cyanobacteria) from greenhouses in central Florida (USA) produces two types of nodularin with biosynthetic potential for microcystin-LR and anabaenopeptins.</title>
        <authorList>
            <person name="Berthold D.E."/>
            <person name="Lefler F.W."/>
            <person name="Huang I.-S."/>
            <person name="Abdulla H."/>
            <person name="Zimba P.V."/>
            <person name="Laughinghouse H.D. IV."/>
        </authorList>
    </citation>
    <scope>NUCLEOTIDE SEQUENCE</scope>
    <source>
        <strain evidence="1">BLCCT55</strain>
    </source>
</reference>
<keyword evidence="2" id="KW-1185">Reference proteome</keyword>
<dbReference type="EMBL" id="JACXAE010000054">
    <property type="protein sequence ID" value="MBD2773484.1"/>
    <property type="molecule type" value="Genomic_DNA"/>
</dbReference>